<reference evidence="2 3" key="1">
    <citation type="submission" date="2024-01" db="EMBL/GenBank/DDBJ databases">
        <title>A draft genome for the cacao thread blight pathogen Marasmiellus scandens.</title>
        <authorList>
            <person name="Baruah I.K."/>
            <person name="Leung J."/>
            <person name="Bukari Y."/>
            <person name="Amoako-Attah I."/>
            <person name="Meinhardt L.W."/>
            <person name="Bailey B.A."/>
            <person name="Cohen S.P."/>
        </authorList>
    </citation>
    <scope>NUCLEOTIDE SEQUENCE [LARGE SCALE GENOMIC DNA]</scope>
    <source>
        <strain evidence="2 3">GH-19</strain>
    </source>
</reference>
<proteinExistence type="predicted"/>
<sequence>MGRANLWQDTYSKHLFRHKHGYALLNPEPSRIGEELEPHLEALYAEGIRVGDVGLISDSGDFISLFNIFKPSDAPVNTVHGVPHGFQPLEYRRNLLFSTNGYHLPNTWLCSKNNQELKLDAQGTALAPGMPLWPGFGVQFQFFRSEGAILLLTEGARRVDYRGLPDIRDYAMKHAESWYRYLTDQVRMDAYNGSLYVITGYDRTCCYENLSFQSSSQETSISFRFASPLLPNGDFGRLGFSCSSISDQELRRGASSPEHHLHNLSPFIRGFKIMLRQGLRLKSTVKVVDVNKASPKDVMFKGQDFRTSPLIPSLNLGILSRNSSSQSQPLSSLSESASSLQQGSPSSASSNKESELGLANPDSVTTCDSSNRFPSPDSDTSSERGSSILESDSEYLSNPFYHPSDIINGQMLQMKFHMITEDACVHLQMKSENHSSTSWSTDTQTIVQSTPSDPKQFAETNQNQNQPQPETISETPDAVSYIEQMSTQSTTSLSSSIVHISQEIYDEKPQGMISPANIGNEETIPRPHLSKPKYIIQHIKRKTKNIQCIFKQLHKRMNRRNDEFPREVTSSPDNYYKEYRKCEKY</sequence>
<accession>A0ABR1J5I7</accession>
<feature type="compositionally biased region" description="Polar residues" evidence="1">
    <location>
        <begin position="434"/>
        <end position="453"/>
    </location>
</feature>
<evidence type="ECO:0000313" key="3">
    <source>
        <dbReference type="Proteomes" id="UP001498398"/>
    </source>
</evidence>
<gene>
    <name evidence="2" type="ORF">VKT23_012723</name>
</gene>
<feature type="compositionally biased region" description="Polar residues" evidence="1">
    <location>
        <begin position="362"/>
        <end position="388"/>
    </location>
</feature>
<protein>
    <submittedName>
        <fullName evidence="2">Uncharacterized protein</fullName>
    </submittedName>
</protein>
<name>A0ABR1J5I7_9AGAR</name>
<organism evidence="2 3">
    <name type="scientific">Marasmiellus scandens</name>
    <dbReference type="NCBI Taxonomy" id="2682957"/>
    <lineage>
        <taxon>Eukaryota</taxon>
        <taxon>Fungi</taxon>
        <taxon>Dikarya</taxon>
        <taxon>Basidiomycota</taxon>
        <taxon>Agaricomycotina</taxon>
        <taxon>Agaricomycetes</taxon>
        <taxon>Agaricomycetidae</taxon>
        <taxon>Agaricales</taxon>
        <taxon>Marasmiineae</taxon>
        <taxon>Omphalotaceae</taxon>
        <taxon>Marasmiellus</taxon>
    </lineage>
</organism>
<evidence type="ECO:0000256" key="1">
    <source>
        <dbReference type="SAM" id="MobiDB-lite"/>
    </source>
</evidence>
<evidence type="ECO:0000313" key="2">
    <source>
        <dbReference type="EMBL" id="KAK7451048.1"/>
    </source>
</evidence>
<feature type="region of interest" description="Disordered" evidence="1">
    <location>
        <begin position="434"/>
        <end position="475"/>
    </location>
</feature>
<keyword evidence="3" id="KW-1185">Reference proteome</keyword>
<feature type="region of interest" description="Disordered" evidence="1">
    <location>
        <begin position="325"/>
        <end position="388"/>
    </location>
</feature>
<dbReference type="EMBL" id="JBANRG010000032">
    <property type="protein sequence ID" value="KAK7451048.1"/>
    <property type="molecule type" value="Genomic_DNA"/>
</dbReference>
<feature type="compositionally biased region" description="Low complexity" evidence="1">
    <location>
        <begin position="325"/>
        <end position="351"/>
    </location>
</feature>
<dbReference type="Proteomes" id="UP001498398">
    <property type="component" value="Unassembled WGS sequence"/>
</dbReference>
<comment type="caution">
    <text evidence="2">The sequence shown here is derived from an EMBL/GenBank/DDBJ whole genome shotgun (WGS) entry which is preliminary data.</text>
</comment>